<feature type="chain" id="PRO_5035229148" description="Right handed beta helix domain-containing protein" evidence="1">
    <location>
        <begin position="32"/>
        <end position="740"/>
    </location>
</feature>
<dbReference type="InterPro" id="IPR012334">
    <property type="entry name" value="Pectin_lyas_fold"/>
</dbReference>
<comment type="caution">
    <text evidence="2">The sequence shown here is derived from an EMBL/GenBank/DDBJ whole genome shotgun (WGS) entry which is preliminary data.</text>
</comment>
<evidence type="ECO:0000256" key="1">
    <source>
        <dbReference type="SAM" id="SignalP"/>
    </source>
</evidence>
<dbReference type="Gene3D" id="2.160.20.10">
    <property type="entry name" value="Single-stranded right-handed beta-helix, Pectin lyase-like"/>
    <property type="match status" value="1"/>
</dbReference>
<organism evidence="2 3">
    <name type="scientific">Virgisporangium aurantiacum</name>
    <dbReference type="NCBI Taxonomy" id="175570"/>
    <lineage>
        <taxon>Bacteria</taxon>
        <taxon>Bacillati</taxon>
        <taxon>Actinomycetota</taxon>
        <taxon>Actinomycetes</taxon>
        <taxon>Micromonosporales</taxon>
        <taxon>Micromonosporaceae</taxon>
        <taxon>Virgisporangium</taxon>
    </lineage>
</organism>
<keyword evidence="1" id="KW-0732">Signal</keyword>
<dbReference type="Proteomes" id="UP000612585">
    <property type="component" value="Unassembled WGS sequence"/>
</dbReference>
<dbReference type="InterPro" id="IPR011050">
    <property type="entry name" value="Pectin_lyase_fold/virulence"/>
</dbReference>
<evidence type="ECO:0000313" key="2">
    <source>
        <dbReference type="EMBL" id="GIJ64640.1"/>
    </source>
</evidence>
<sequence>MSKKALVAGIVLALLQGFLILQGVMSLSADAADEGTAYFVDNRAGGACSNDAPGTSPSRPWCDFMPVNTRSAGTGFGPGDKVLLARGATWNQQLSLRGTGSAGAPVVVDAYGDGPRPSIIRNGDVKDRGVRLDNPSHWRISNLEVGNAGVGILVFVTKLGRENLTLSDLYLHDITGIRGGDCAVNDRVHISAGIEITGTPPPFGASDYALRKVRITNVEGTRNDSSVSFDWCNGLTAPLDGTSGDGLVRDVELNRLNLHDDNGAGRSSGCEGLRLVNVRDTVVLNSVLTREAACHTPTGTAAVFLGRVRNISIVNSMITAVPDTGSPDQVAVNFETKLENVRVRNNLLADNAGPAVALHAIWGPSDFSTNTEVSGNYFVNNATSRRAPCVGAISRGNNQSKPTGAIRDNVYVEPTGFLNTCHGGDFTGFAVANNATLASPGSGFHAAQQFRGDQSANGWTYQYGDNGSAWSNLTFDQGTGAWRHPSGASVTRFEQQPAACGDCRVARAWTAQEPGTVTVRGRALKSAPDGKDVTARIAVNGATVWGPSRIASGDRQGNVTDIHRLPVAKGDVIRFEVSTDAGVNPGPVSWVPTIGYPANARSWEFNDTVDPGRMDGWALTSQLTGTMTDGSLKLRSSGNDPFMHSPDSLNLDARTVRHIEIRARNGTASAAGEFFFVTSSDPVWNGAKRVTWQTKKVDGDYTIYTVDMGQNPAWTGTIRRLRLDPSINAGPFDIDYIRLY</sequence>
<name>A0A8J3ZNF3_9ACTN</name>
<protein>
    <recommendedName>
        <fullName evidence="4">Right handed beta helix domain-containing protein</fullName>
    </recommendedName>
</protein>
<proteinExistence type="predicted"/>
<dbReference type="EMBL" id="BOPG01000123">
    <property type="protein sequence ID" value="GIJ64640.1"/>
    <property type="molecule type" value="Genomic_DNA"/>
</dbReference>
<evidence type="ECO:0008006" key="4">
    <source>
        <dbReference type="Google" id="ProtNLM"/>
    </source>
</evidence>
<keyword evidence="3" id="KW-1185">Reference proteome</keyword>
<reference evidence="2" key="1">
    <citation type="submission" date="2021-01" db="EMBL/GenBank/DDBJ databases">
        <title>Whole genome shotgun sequence of Virgisporangium aurantiacum NBRC 16421.</title>
        <authorList>
            <person name="Komaki H."/>
            <person name="Tamura T."/>
        </authorList>
    </citation>
    <scope>NUCLEOTIDE SEQUENCE</scope>
    <source>
        <strain evidence="2">NBRC 16421</strain>
    </source>
</reference>
<evidence type="ECO:0000313" key="3">
    <source>
        <dbReference type="Proteomes" id="UP000612585"/>
    </source>
</evidence>
<gene>
    <name evidence="2" type="ORF">Vau01_121560</name>
</gene>
<dbReference type="AlphaFoldDB" id="A0A8J3ZNF3"/>
<dbReference type="SUPFAM" id="SSF51126">
    <property type="entry name" value="Pectin lyase-like"/>
    <property type="match status" value="1"/>
</dbReference>
<dbReference type="RefSeq" id="WP_204013752.1">
    <property type="nucleotide sequence ID" value="NZ_BOPG01000123.1"/>
</dbReference>
<feature type="signal peptide" evidence="1">
    <location>
        <begin position="1"/>
        <end position="31"/>
    </location>
</feature>
<accession>A0A8J3ZNF3</accession>